<sequence>MKSSLAERQPYNLSSPVALPRARPLTRLNAPGNTMARKGSGTDGPLQTALLESTFAATTRASEGQKIFSPIAAFLDKHRSQTAGLAPHLLRALTALSDDLASIAQQHFNAYISGI</sequence>
<reference evidence="3" key="1">
    <citation type="journal article" date="2015" name="Genome Announc.">
        <title>Genome sequence of the AIDS-associated pathogen Penicillium marneffei (ATCC18224) and its near taxonomic relative Talaromyces stipitatus (ATCC10500).</title>
        <authorList>
            <person name="Nierman W.C."/>
            <person name="Fedorova-Abrams N.D."/>
            <person name="Andrianopoulos A."/>
        </authorList>
    </citation>
    <scope>NUCLEOTIDE SEQUENCE [LARGE SCALE GENOMIC DNA]</scope>
    <source>
        <strain evidence="3">ATCC 10500 / CBS 375.48 / QM 6759 / NRRL 1006</strain>
    </source>
</reference>
<dbReference type="HOGENOM" id="CLU_2110595_0_0_1"/>
<gene>
    <name evidence="2" type="ORF">TSTA_107550</name>
</gene>
<dbReference type="VEuPathDB" id="FungiDB:TSTA_107550"/>
<dbReference type="AlphaFoldDB" id="B8MN99"/>
<organism evidence="2 3">
    <name type="scientific">Talaromyces stipitatus (strain ATCC 10500 / CBS 375.48 / QM 6759 / NRRL 1006)</name>
    <name type="common">Penicillium stipitatum</name>
    <dbReference type="NCBI Taxonomy" id="441959"/>
    <lineage>
        <taxon>Eukaryota</taxon>
        <taxon>Fungi</taxon>
        <taxon>Dikarya</taxon>
        <taxon>Ascomycota</taxon>
        <taxon>Pezizomycotina</taxon>
        <taxon>Eurotiomycetes</taxon>
        <taxon>Eurotiomycetidae</taxon>
        <taxon>Eurotiales</taxon>
        <taxon>Trichocomaceae</taxon>
        <taxon>Talaromyces</taxon>
        <taxon>Talaromyces sect. Talaromyces</taxon>
    </lineage>
</organism>
<dbReference type="PhylomeDB" id="B8MN99"/>
<proteinExistence type="predicted"/>
<dbReference type="OrthoDB" id="4526357at2759"/>
<name>B8MN99_TALSN</name>
<accession>B8MN99</accession>
<dbReference type="EMBL" id="EQ962658">
    <property type="protein sequence ID" value="EED14548.1"/>
    <property type="molecule type" value="Genomic_DNA"/>
</dbReference>
<evidence type="ECO:0000313" key="3">
    <source>
        <dbReference type="Proteomes" id="UP000001745"/>
    </source>
</evidence>
<dbReference type="Proteomes" id="UP000001745">
    <property type="component" value="Unassembled WGS sequence"/>
</dbReference>
<keyword evidence="3" id="KW-1185">Reference proteome</keyword>
<evidence type="ECO:0000313" key="2">
    <source>
        <dbReference type="EMBL" id="EED14548.1"/>
    </source>
</evidence>
<evidence type="ECO:0000256" key="1">
    <source>
        <dbReference type="SAM" id="MobiDB-lite"/>
    </source>
</evidence>
<dbReference type="InParanoid" id="B8MN99"/>
<dbReference type="GeneID" id="8106784"/>
<protein>
    <submittedName>
        <fullName evidence="2">Uncharacterized protein</fullName>
    </submittedName>
</protein>
<feature type="region of interest" description="Disordered" evidence="1">
    <location>
        <begin position="1"/>
        <end position="46"/>
    </location>
</feature>
<dbReference type="RefSeq" id="XP_002486786.1">
    <property type="nucleotide sequence ID" value="XM_002486741.1"/>
</dbReference>